<dbReference type="Proteomes" id="UP000006054">
    <property type="component" value="Chromosome"/>
</dbReference>
<dbReference type="OrthoDB" id="929868at2"/>
<keyword evidence="2" id="KW-1185">Reference proteome</keyword>
<protein>
    <submittedName>
        <fullName evidence="1">Uncharacterized protein</fullName>
    </submittedName>
</protein>
<organism evidence="1 2">
    <name type="scientific">Bernardetia litoralis (strain ATCC 23117 / DSM 6794 / NBRC 15988 / NCIMB 1366 / Fx l1 / Sio-4)</name>
    <name type="common">Flexibacter litoralis</name>
    <dbReference type="NCBI Taxonomy" id="880071"/>
    <lineage>
        <taxon>Bacteria</taxon>
        <taxon>Pseudomonadati</taxon>
        <taxon>Bacteroidota</taxon>
        <taxon>Cytophagia</taxon>
        <taxon>Cytophagales</taxon>
        <taxon>Bernardetiaceae</taxon>
        <taxon>Bernardetia</taxon>
    </lineage>
</organism>
<dbReference type="EMBL" id="CP003345">
    <property type="protein sequence ID" value="AFM03727.1"/>
    <property type="molecule type" value="Genomic_DNA"/>
</dbReference>
<dbReference type="HOGENOM" id="CLU_508760_0_0_10"/>
<proteinExistence type="predicted"/>
<dbReference type="KEGG" id="fli:Fleli_1293"/>
<dbReference type="AlphaFoldDB" id="I4AIE2"/>
<evidence type="ECO:0000313" key="2">
    <source>
        <dbReference type="Proteomes" id="UP000006054"/>
    </source>
</evidence>
<accession>I4AIE2</accession>
<dbReference type="RefSeq" id="WP_014797184.1">
    <property type="nucleotide sequence ID" value="NC_018018.1"/>
</dbReference>
<name>I4AIE2_BERLS</name>
<reference evidence="2" key="1">
    <citation type="submission" date="2012-06" db="EMBL/GenBank/DDBJ databases">
        <title>The complete genome of Flexibacter litoralis DSM 6794.</title>
        <authorList>
            <person name="Lucas S."/>
            <person name="Copeland A."/>
            <person name="Lapidus A."/>
            <person name="Glavina del Rio T."/>
            <person name="Dalin E."/>
            <person name="Tice H."/>
            <person name="Bruce D."/>
            <person name="Goodwin L."/>
            <person name="Pitluck S."/>
            <person name="Peters L."/>
            <person name="Ovchinnikova G."/>
            <person name="Lu M."/>
            <person name="Kyrpides N."/>
            <person name="Mavromatis K."/>
            <person name="Ivanova N."/>
            <person name="Brettin T."/>
            <person name="Detter J.C."/>
            <person name="Han C."/>
            <person name="Larimer F."/>
            <person name="Land M."/>
            <person name="Hauser L."/>
            <person name="Markowitz V."/>
            <person name="Cheng J.-F."/>
            <person name="Hugenholtz P."/>
            <person name="Woyke T."/>
            <person name="Wu D."/>
            <person name="Spring S."/>
            <person name="Lang E."/>
            <person name="Kopitz M."/>
            <person name="Brambilla E."/>
            <person name="Klenk H.-P."/>
            <person name="Eisen J.A."/>
        </authorList>
    </citation>
    <scope>NUCLEOTIDE SEQUENCE [LARGE SCALE GENOMIC DNA]</scope>
    <source>
        <strain evidence="2">ATCC 23117 / DSM 6794 / NBRC 15988 / NCIMB 1366 / Sio-4</strain>
    </source>
</reference>
<gene>
    <name evidence="1" type="ordered locus">Fleli_1293</name>
</gene>
<sequence length="535" mass="62845" precursor="true">MKKTFFPKNKLPLLISLLVSLCLAYFFVGKMDDKNDVQATDIKEKTELDTIQHIQEDTTGLYKLPFIIYQSKLDTVVIGESYEFLQGGSIYSTTLRDTTKLSNFLSSYFGKYDDWNYGKIWQNVKIEEKGKYWVESEIRKEMNPDHFSIRFTITDEKRNLLKDTVVLNFFKELIHKYVFTQPKIMEGNKGVEELRYRRYMPSVLVEFEPTNFSEIRNKMYKDSVFSACGSFDLECIIDRMGKIEIFEPEDTDSACIKKLDKYISQFQYPVFFLDSTKQERIKYKINLVIRDSIGRELENQKVIKNEIALLNENSEKFREFLKEQHEYYTHSKYLKNKKGENIGFLHFSGQTLFYFSKKTGKWKHKQNFEIEGEGIETKDLNNDGIDEISLFTGGNMNGNSWCDLFSYDKKGDSLVVAAKSIINPLSHYGEWSSYSCESNKEFFVKKNTAIRQQVGSWYTPVFNKIYNWEDNQLVLKAIFGTELVHYTMTDKDIPTFFAYQTINGSLQLTHQFASTDETTEKECRISNDIFKKYNK</sequence>
<evidence type="ECO:0000313" key="1">
    <source>
        <dbReference type="EMBL" id="AFM03727.1"/>
    </source>
</evidence>